<gene>
    <name evidence="10" type="ORF">JRU67_09660</name>
</gene>
<sequence>MNKRDNKFTNQLWKESGRTKEMLKFFSTDALKNQNKPDPELKAYNTAQLIGLILGPLLFLVVLLFFKADGLSQNGVYVMAATLWIAVWWITEAIPIPATSLMPLFLFPLGGIMDSATVSSAYGDDIVFLFLGGFIIAVAMERWNLHTRIALVIIKSIGTSTGRILLGFMIATGALSMFVSNTAAVMIMIPIGMAIIKEANELTAEGNDHHNLSQFEKSLVLGIGYAGTIGGLGTLIGTPPLIILKGQYEKIFGEEIGFGQWMVMGVPTVIIILAITWAYLNFVVFKHDMKELPGGKEIITRELKSLGKTTYEEKVVFTLFCLAAFLWVSREFLLAQLPFTELVKDGTISMFIAVILFLIPAKRKFARILDWSIAKDLPWGILLLFGGGLAVASAITESGLDKWMGKQISGLDGVNIILIIGIVTLFVLFLTEITSNTATATMILPILATIAVGIHVHPLALMIPAAMAANCAFMLPVGTPPNAIVFGTDKVTIREMATAGFWLNLISCVIIVGFVWFMVPWLFGIDLVASK</sequence>
<evidence type="ECO:0000313" key="11">
    <source>
        <dbReference type="Proteomes" id="UP000640299"/>
    </source>
</evidence>
<keyword evidence="6 9" id="KW-1133">Transmembrane helix</keyword>
<dbReference type="GO" id="GO:0008514">
    <property type="term" value="F:organic anion transmembrane transporter activity"/>
    <property type="evidence" value="ECO:0007669"/>
    <property type="project" value="UniProtKB-ARBA"/>
</dbReference>
<dbReference type="GO" id="GO:0015293">
    <property type="term" value="F:symporter activity"/>
    <property type="evidence" value="ECO:0007669"/>
    <property type="project" value="UniProtKB-KW"/>
</dbReference>
<feature type="transmembrane region" description="Helical" evidence="9">
    <location>
        <begin position="408"/>
        <end position="431"/>
    </location>
</feature>
<feature type="transmembrane region" description="Helical" evidence="9">
    <location>
        <begin position="219"/>
        <end position="244"/>
    </location>
</feature>
<comment type="similarity">
    <text evidence="2">Belongs to the SLC13A/DASS transporter (TC 2.A.47) family. NADC subfamily.</text>
</comment>
<name>A0AB37HTP0_MAMSC</name>
<dbReference type="Pfam" id="PF00939">
    <property type="entry name" value="Na_sulph_symp"/>
    <property type="match status" value="1"/>
</dbReference>
<feature type="transmembrane region" description="Helical" evidence="9">
    <location>
        <begin position="437"/>
        <end position="454"/>
    </location>
</feature>
<feature type="transmembrane region" description="Helical" evidence="9">
    <location>
        <begin position="379"/>
        <end position="396"/>
    </location>
</feature>
<evidence type="ECO:0000256" key="7">
    <source>
        <dbReference type="ARBA" id="ARBA00023136"/>
    </source>
</evidence>
<dbReference type="CDD" id="cd01115">
    <property type="entry name" value="SLC13_permease"/>
    <property type="match status" value="1"/>
</dbReference>
<evidence type="ECO:0000256" key="5">
    <source>
        <dbReference type="ARBA" id="ARBA00022847"/>
    </source>
</evidence>
<keyword evidence="4 9" id="KW-0812">Transmembrane</keyword>
<feature type="transmembrane region" description="Helical" evidence="9">
    <location>
        <begin position="126"/>
        <end position="143"/>
    </location>
</feature>
<dbReference type="GO" id="GO:0005886">
    <property type="term" value="C:plasma membrane"/>
    <property type="evidence" value="ECO:0007669"/>
    <property type="project" value="TreeGrafter"/>
</dbReference>
<proteinExistence type="inferred from homology"/>
<dbReference type="PANTHER" id="PTHR10283:SF82">
    <property type="entry name" value="SOLUTE CARRIER FAMILY 13 MEMBER 2"/>
    <property type="match status" value="1"/>
</dbReference>
<feature type="transmembrane region" description="Helical" evidence="9">
    <location>
        <begin position="499"/>
        <end position="523"/>
    </location>
</feature>
<evidence type="ECO:0000256" key="4">
    <source>
        <dbReference type="ARBA" id="ARBA00022692"/>
    </source>
</evidence>
<dbReference type="InterPro" id="IPR001898">
    <property type="entry name" value="SLC13A/DASS"/>
</dbReference>
<feature type="transmembrane region" description="Helical" evidence="9">
    <location>
        <begin position="461"/>
        <end position="479"/>
    </location>
</feature>
<evidence type="ECO:0000256" key="9">
    <source>
        <dbReference type="SAM" id="Phobius"/>
    </source>
</evidence>
<evidence type="ECO:0000256" key="6">
    <source>
        <dbReference type="ARBA" id="ARBA00022989"/>
    </source>
</evidence>
<comment type="subcellular location">
    <subcellularLocation>
        <location evidence="1">Membrane</location>
        <topology evidence="1">Multi-pass membrane protein</topology>
    </subcellularLocation>
</comment>
<feature type="transmembrane region" description="Helical" evidence="9">
    <location>
        <begin position="342"/>
        <end position="359"/>
    </location>
</feature>
<feature type="transmembrane region" description="Helical" evidence="9">
    <location>
        <begin position="47"/>
        <end position="66"/>
    </location>
</feature>
<evidence type="ECO:0000313" key="10">
    <source>
        <dbReference type="EMBL" id="QRN90325.1"/>
    </source>
</evidence>
<feature type="transmembrane region" description="Helical" evidence="9">
    <location>
        <begin position="164"/>
        <end position="196"/>
    </location>
</feature>
<dbReference type="EMBL" id="CP069389">
    <property type="protein sequence ID" value="QRN90325.1"/>
    <property type="molecule type" value="Genomic_DNA"/>
</dbReference>
<dbReference type="GO" id="GO:1905039">
    <property type="term" value="P:carboxylic acid transmembrane transport"/>
    <property type="evidence" value="ECO:0007669"/>
    <property type="project" value="UniProtKB-ARBA"/>
</dbReference>
<keyword evidence="7 9" id="KW-0472">Membrane</keyword>
<dbReference type="AlphaFoldDB" id="A0AB37HTP0"/>
<evidence type="ECO:0000256" key="8">
    <source>
        <dbReference type="ARBA" id="ARBA00031174"/>
    </source>
</evidence>
<organism evidence="10 11">
    <name type="scientific">Mammaliicoccus sciuri</name>
    <name type="common">Staphylococcus sciuri</name>
    <dbReference type="NCBI Taxonomy" id="1296"/>
    <lineage>
        <taxon>Bacteria</taxon>
        <taxon>Bacillati</taxon>
        <taxon>Bacillota</taxon>
        <taxon>Bacilli</taxon>
        <taxon>Bacillales</taxon>
        <taxon>Staphylococcaceae</taxon>
        <taxon>Mammaliicoccus</taxon>
    </lineage>
</organism>
<dbReference type="Proteomes" id="UP000640299">
    <property type="component" value="Chromosome"/>
</dbReference>
<evidence type="ECO:0000256" key="1">
    <source>
        <dbReference type="ARBA" id="ARBA00004141"/>
    </source>
</evidence>
<keyword evidence="5" id="KW-0813">Transport</keyword>
<dbReference type="NCBIfam" id="TIGR00785">
    <property type="entry name" value="dass"/>
    <property type="match status" value="1"/>
</dbReference>
<reference evidence="10" key="1">
    <citation type="submission" date="2021-02" db="EMBL/GenBank/DDBJ databases">
        <title>cfr and optrA-positive Staphylococcus spp.</title>
        <authorList>
            <person name="Chen L."/>
        </authorList>
    </citation>
    <scope>NUCLEOTIDE SEQUENCE</scope>
    <source>
        <strain evidence="10">GDQ20D70P</strain>
    </source>
</reference>
<feature type="transmembrane region" description="Helical" evidence="9">
    <location>
        <begin position="315"/>
        <end position="335"/>
    </location>
</feature>
<feature type="transmembrane region" description="Helical" evidence="9">
    <location>
        <begin position="78"/>
        <end position="106"/>
    </location>
</feature>
<accession>A0AB37HTP0</accession>
<feature type="transmembrane region" description="Helical" evidence="9">
    <location>
        <begin position="256"/>
        <end position="280"/>
    </location>
</feature>
<keyword evidence="5" id="KW-0769">Symport</keyword>
<dbReference type="PANTHER" id="PTHR10283">
    <property type="entry name" value="SOLUTE CARRIER FAMILY 13 MEMBER"/>
    <property type="match status" value="1"/>
</dbReference>
<protein>
    <recommendedName>
        <fullName evidence="3">Sodium-dependent dicarboxylate transporter SdcS</fullName>
    </recommendedName>
    <alternativeName>
        <fullName evidence="8">Na(+)/dicarboxylate symporter</fullName>
    </alternativeName>
</protein>
<evidence type="ECO:0000256" key="3">
    <source>
        <dbReference type="ARBA" id="ARBA00020150"/>
    </source>
</evidence>
<evidence type="ECO:0000256" key="2">
    <source>
        <dbReference type="ARBA" id="ARBA00006772"/>
    </source>
</evidence>